<dbReference type="Pfam" id="PF01656">
    <property type="entry name" value="CbiA"/>
    <property type="match status" value="1"/>
</dbReference>
<reference evidence="4" key="1">
    <citation type="journal article" date="2019" name="Int. J. Syst. Evol. Microbiol.">
        <title>The Global Catalogue of Microorganisms (GCM) 10K type strain sequencing project: providing services to taxonomists for standard genome sequencing and annotation.</title>
        <authorList>
            <consortium name="The Broad Institute Genomics Platform"/>
            <consortium name="The Broad Institute Genome Sequencing Center for Infectious Disease"/>
            <person name="Wu L."/>
            <person name="Ma J."/>
        </authorList>
    </citation>
    <scope>NUCLEOTIDE SEQUENCE [LARGE SCALE GENOMIC DNA]</scope>
    <source>
        <strain evidence="4">CGMCC 1.16026</strain>
    </source>
</reference>
<feature type="region of interest" description="Disordered" evidence="1">
    <location>
        <begin position="327"/>
        <end position="350"/>
    </location>
</feature>
<organism evidence="3 4">
    <name type="scientific">Granulicella cerasi</name>
    <dbReference type="NCBI Taxonomy" id="741063"/>
    <lineage>
        <taxon>Bacteria</taxon>
        <taxon>Pseudomonadati</taxon>
        <taxon>Acidobacteriota</taxon>
        <taxon>Terriglobia</taxon>
        <taxon>Terriglobales</taxon>
        <taxon>Acidobacteriaceae</taxon>
        <taxon>Granulicella</taxon>
    </lineage>
</organism>
<evidence type="ECO:0000313" key="4">
    <source>
        <dbReference type="Proteomes" id="UP001596391"/>
    </source>
</evidence>
<dbReference type="EMBL" id="JBHSWI010000001">
    <property type="protein sequence ID" value="MFC6647417.1"/>
    <property type="molecule type" value="Genomic_DNA"/>
</dbReference>
<dbReference type="PANTHER" id="PTHR13696">
    <property type="entry name" value="P-LOOP CONTAINING NUCLEOSIDE TRIPHOSPHATE HYDROLASE"/>
    <property type="match status" value="1"/>
</dbReference>
<dbReference type="InterPro" id="IPR027417">
    <property type="entry name" value="P-loop_NTPase"/>
</dbReference>
<evidence type="ECO:0000256" key="1">
    <source>
        <dbReference type="SAM" id="MobiDB-lite"/>
    </source>
</evidence>
<sequence length="771" mass="83434">MRLRAAEEQRQAESLAQREAEVAASEAEKAAREAEEAARLHEEAARKAAEAQQKKDTEQQHEAKNRAQRQAEEMSRIAASERIEAARRAEAVAAAEAAARREAREMEDARVSAERQAQRYAASDVRRRAVSGSNVVGGRISDPYIDKAHQLPGRVYHQPSVPDEDMMPVRHSQSRVIVPQLRSTTGIDPVAAEVKAPTSLSEAAIVAARGTRAIEREPKENPQAAPDTFFEKPRPARQAVSEGSTTVIPIAPRSQQFPPALSSLSSPDAPIARPAASQASRSLIVTPSVSKAEYGTSGFVPVAPAPIQAADDTLNTSRTSSILGLDMSPVEHDPSEIVPVAQPRPSTRTRTASRNDLFAAEMEQAPSKLSSGKVPVAQPVVTAEENDSPGQRAYLQAKAEAQAKADAALAQARRVRGYQPDEASGFFAAYGSARERVANAPSSGAIDITPVPAWIERSDLPREDAPKGARVGSAIPSSDSLQRSRERVASRWYALKGVFDYGVQEQMAEKAAEEEARSREVPLVAVFSLAGGVGKTSLVASLARALSATGETILLADTTSHGLLPFYFGASELLPEKMRRFSPPSGSNDAPICMISYDVMHKSGDPASQEWFSKEIAQRTADTSRAIFDLTAVTPWVARRLAQMNATVLVPLAPDMNSVISLGAIEKFFAEIKDGQGKKVEPVYLLNRFDATQRLHLDVREVMRQQLGDRLLPFVIRRAASVPEALAEGMTVMDYATDSSVAEDYRNLAAWLKAQKAPAVHAQKTARWSEQ</sequence>
<name>A0ABW1ZDA1_9BACT</name>
<keyword evidence="4" id="KW-1185">Reference proteome</keyword>
<evidence type="ECO:0000313" key="3">
    <source>
        <dbReference type="EMBL" id="MFC6647417.1"/>
    </source>
</evidence>
<gene>
    <name evidence="3" type="ORF">ACFQBQ_17935</name>
</gene>
<dbReference type="RefSeq" id="WP_390236281.1">
    <property type="nucleotide sequence ID" value="NZ_JBHSWI010000001.1"/>
</dbReference>
<evidence type="ECO:0000259" key="2">
    <source>
        <dbReference type="Pfam" id="PF01656"/>
    </source>
</evidence>
<feature type="region of interest" description="Disordered" evidence="1">
    <location>
        <begin position="251"/>
        <end position="281"/>
    </location>
</feature>
<feature type="region of interest" description="Disordered" evidence="1">
    <location>
        <begin position="461"/>
        <end position="482"/>
    </location>
</feature>
<protein>
    <submittedName>
        <fullName evidence="3">Cellulose synthase operon protein YhjQ/BcsQ</fullName>
    </submittedName>
</protein>
<dbReference type="Gene3D" id="3.40.50.300">
    <property type="entry name" value="P-loop containing nucleotide triphosphate hydrolases"/>
    <property type="match status" value="1"/>
</dbReference>
<dbReference type="InterPro" id="IPR002586">
    <property type="entry name" value="CobQ/CobB/MinD/ParA_Nub-bd_dom"/>
</dbReference>
<feature type="compositionally biased region" description="Low complexity" evidence="1">
    <location>
        <begin position="258"/>
        <end position="270"/>
    </location>
</feature>
<dbReference type="SUPFAM" id="SSF52540">
    <property type="entry name" value="P-loop containing nucleoside triphosphate hydrolases"/>
    <property type="match status" value="1"/>
</dbReference>
<proteinExistence type="predicted"/>
<accession>A0ABW1ZDA1</accession>
<dbReference type="PANTHER" id="PTHR13696:SF99">
    <property type="entry name" value="COBYRINIC ACID AC-DIAMIDE SYNTHASE"/>
    <property type="match status" value="1"/>
</dbReference>
<dbReference type="InterPro" id="IPR050678">
    <property type="entry name" value="DNA_Partitioning_ATPase"/>
</dbReference>
<dbReference type="Proteomes" id="UP001596391">
    <property type="component" value="Unassembled WGS sequence"/>
</dbReference>
<feature type="region of interest" description="Disordered" evidence="1">
    <location>
        <begin position="1"/>
        <end position="79"/>
    </location>
</feature>
<feature type="region of interest" description="Disordered" evidence="1">
    <location>
        <begin position="218"/>
        <end position="237"/>
    </location>
</feature>
<comment type="caution">
    <text evidence="3">The sequence shown here is derived from an EMBL/GenBank/DDBJ whole genome shotgun (WGS) entry which is preliminary data.</text>
</comment>
<feature type="domain" description="CobQ/CobB/MinD/ParA nucleotide binding" evidence="2">
    <location>
        <begin position="524"/>
        <end position="732"/>
    </location>
</feature>